<sequence length="82" mass="8928">MRFDGKQVPGSNQETEPVSVPEKDNFWENALFNRGEDGDDHGNRSSFTNGETDLNHLPAIQPVSNGQGLPFAPTDFPSPGDV</sequence>
<evidence type="ECO:0000313" key="2">
    <source>
        <dbReference type="EMBL" id="CAH8334292.1"/>
    </source>
</evidence>
<reference evidence="2 3" key="1">
    <citation type="submission" date="2022-03" db="EMBL/GenBank/DDBJ databases">
        <authorList>
            <person name="Macdonald S."/>
            <person name="Ahmed S."/>
            <person name="Newling K."/>
        </authorList>
    </citation>
    <scope>NUCLEOTIDE SEQUENCE [LARGE SCALE GENOMIC DNA]</scope>
</reference>
<gene>
    <name evidence="2" type="ORF">ERUC_LOCUS13080</name>
</gene>
<protein>
    <submittedName>
        <fullName evidence="2">Uncharacterized protein</fullName>
    </submittedName>
</protein>
<name>A0ABC8JMC4_ERUVS</name>
<keyword evidence="3" id="KW-1185">Reference proteome</keyword>
<feature type="region of interest" description="Disordered" evidence="1">
    <location>
        <begin position="1"/>
        <end position="82"/>
    </location>
</feature>
<evidence type="ECO:0000313" key="3">
    <source>
        <dbReference type="Proteomes" id="UP001642260"/>
    </source>
</evidence>
<comment type="caution">
    <text evidence="2">The sequence shown here is derived from an EMBL/GenBank/DDBJ whole genome shotgun (WGS) entry which is preliminary data.</text>
</comment>
<evidence type="ECO:0000256" key="1">
    <source>
        <dbReference type="SAM" id="MobiDB-lite"/>
    </source>
</evidence>
<organism evidence="2 3">
    <name type="scientific">Eruca vesicaria subsp. sativa</name>
    <name type="common">Garden rocket</name>
    <name type="synonym">Eruca sativa</name>
    <dbReference type="NCBI Taxonomy" id="29727"/>
    <lineage>
        <taxon>Eukaryota</taxon>
        <taxon>Viridiplantae</taxon>
        <taxon>Streptophyta</taxon>
        <taxon>Embryophyta</taxon>
        <taxon>Tracheophyta</taxon>
        <taxon>Spermatophyta</taxon>
        <taxon>Magnoliopsida</taxon>
        <taxon>eudicotyledons</taxon>
        <taxon>Gunneridae</taxon>
        <taxon>Pentapetalae</taxon>
        <taxon>rosids</taxon>
        <taxon>malvids</taxon>
        <taxon>Brassicales</taxon>
        <taxon>Brassicaceae</taxon>
        <taxon>Brassiceae</taxon>
        <taxon>Eruca</taxon>
    </lineage>
</organism>
<dbReference type="EMBL" id="CAKOAT010124488">
    <property type="protein sequence ID" value="CAH8334292.1"/>
    <property type="molecule type" value="Genomic_DNA"/>
</dbReference>
<feature type="compositionally biased region" description="Basic and acidic residues" evidence="1">
    <location>
        <begin position="34"/>
        <end position="43"/>
    </location>
</feature>
<proteinExistence type="predicted"/>
<dbReference type="Proteomes" id="UP001642260">
    <property type="component" value="Unassembled WGS sequence"/>
</dbReference>
<accession>A0ABC8JMC4</accession>
<dbReference type="AlphaFoldDB" id="A0ABC8JMC4"/>